<sequence>MNPGSAGRDAVNGSSAGGGNVNESPVIGNALAGGAPGGGVASTGVAGTGVAGTGVAGTGVASMGGAGRAVAGRAGADGGFAGGDAVWRWPGVAGALLAVAATAYAHLAAGGLVDPMRTLISDYALLDGSALAMICGTITLAMGSVWVAYGLARVDPARSAAARVLFLAGALGLLLTAAFTTDAAPDVVSAGGEIHRWSAAVVFTALPCAGWMLGRRFGSPALTAVSALSVALLATFLAAHPGSLVSPLIDGPDYYGLVQRLLVLSDTALVLLAALTLNRGIRGGGEGRGDRVLLFHRDAGGRPAGGAATPAMFTGVTRSSKTPIDDVSASSLPMGMGPA</sequence>
<feature type="transmembrane region" description="Helical" evidence="2">
    <location>
        <begin position="89"/>
        <end position="109"/>
    </location>
</feature>
<dbReference type="EMBL" id="BSEV01000002">
    <property type="protein sequence ID" value="GLK07863.1"/>
    <property type="molecule type" value="Genomic_DNA"/>
</dbReference>
<reference evidence="3" key="1">
    <citation type="journal article" date="2014" name="Int. J. Syst. Evol. Microbiol.">
        <title>Complete genome sequence of Corynebacterium casei LMG S-19264T (=DSM 44701T), isolated from a smear-ripened cheese.</title>
        <authorList>
            <consortium name="US DOE Joint Genome Institute (JGI-PGF)"/>
            <person name="Walter F."/>
            <person name="Albersmeier A."/>
            <person name="Kalinowski J."/>
            <person name="Ruckert C."/>
        </authorList>
    </citation>
    <scope>NUCLEOTIDE SEQUENCE</scope>
    <source>
        <strain evidence="3">VKM Ac-2007</strain>
    </source>
</reference>
<feature type="transmembrane region" description="Helical" evidence="2">
    <location>
        <begin position="261"/>
        <end position="281"/>
    </location>
</feature>
<dbReference type="AlphaFoldDB" id="A0A9W6HXI9"/>
<evidence type="ECO:0000256" key="2">
    <source>
        <dbReference type="SAM" id="Phobius"/>
    </source>
</evidence>
<comment type="caution">
    <text evidence="3">The sequence shown here is derived from an EMBL/GenBank/DDBJ whole genome shotgun (WGS) entry which is preliminary data.</text>
</comment>
<feature type="transmembrane region" description="Helical" evidence="2">
    <location>
        <begin position="129"/>
        <end position="152"/>
    </location>
</feature>
<evidence type="ECO:0000313" key="4">
    <source>
        <dbReference type="Proteomes" id="UP001143474"/>
    </source>
</evidence>
<evidence type="ECO:0008006" key="5">
    <source>
        <dbReference type="Google" id="ProtNLM"/>
    </source>
</evidence>
<dbReference type="InterPro" id="IPR009339">
    <property type="entry name" value="DUF998"/>
</dbReference>
<feature type="transmembrane region" description="Helical" evidence="2">
    <location>
        <begin position="164"/>
        <end position="184"/>
    </location>
</feature>
<feature type="transmembrane region" description="Helical" evidence="2">
    <location>
        <begin position="221"/>
        <end position="241"/>
    </location>
</feature>
<protein>
    <recommendedName>
        <fullName evidence="5">DUF998 domain-containing protein</fullName>
    </recommendedName>
</protein>
<reference evidence="3" key="2">
    <citation type="submission" date="2023-01" db="EMBL/GenBank/DDBJ databases">
        <authorList>
            <person name="Sun Q."/>
            <person name="Evtushenko L."/>
        </authorList>
    </citation>
    <scope>NUCLEOTIDE SEQUENCE</scope>
    <source>
        <strain evidence="3">VKM Ac-2007</strain>
    </source>
</reference>
<dbReference type="Pfam" id="PF06197">
    <property type="entry name" value="DUF998"/>
    <property type="match status" value="1"/>
</dbReference>
<organism evidence="3 4">
    <name type="scientific">Streptosporangium carneum</name>
    <dbReference type="NCBI Taxonomy" id="47481"/>
    <lineage>
        <taxon>Bacteria</taxon>
        <taxon>Bacillati</taxon>
        <taxon>Actinomycetota</taxon>
        <taxon>Actinomycetes</taxon>
        <taxon>Streptosporangiales</taxon>
        <taxon>Streptosporangiaceae</taxon>
        <taxon>Streptosporangium</taxon>
    </lineage>
</organism>
<feature type="region of interest" description="Disordered" evidence="1">
    <location>
        <begin position="318"/>
        <end position="339"/>
    </location>
</feature>
<keyword evidence="2" id="KW-0472">Membrane</keyword>
<keyword evidence="2" id="KW-1133">Transmembrane helix</keyword>
<proteinExistence type="predicted"/>
<accession>A0A9W6HXI9</accession>
<evidence type="ECO:0000256" key="1">
    <source>
        <dbReference type="SAM" id="MobiDB-lite"/>
    </source>
</evidence>
<keyword evidence="4" id="KW-1185">Reference proteome</keyword>
<name>A0A9W6HXI9_9ACTN</name>
<feature type="transmembrane region" description="Helical" evidence="2">
    <location>
        <begin position="196"/>
        <end position="214"/>
    </location>
</feature>
<keyword evidence="2" id="KW-0812">Transmembrane</keyword>
<gene>
    <name evidence="3" type="ORF">GCM10017600_12680</name>
</gene>
<evidence type="ECO:0000313" key="3">
    <source>
        <dbReference type="EMBL" id="GLK07863.1"/>
    </source>
</evidence>
<dbReference type="Proteomes" id="UP001143474">
    <property type="component" value="Unassembled WGS sequence"/>
</dbReference>